<keyword evidence="1" id="KW-0812">Transmembrane</keyword>
<feature type="transmembrane region" description="Helical" evidence="1">
    <location>
        <begin position="351"/>
        <end position="371"/>
    </location>
</feature>
<evidence type="ECO:0000313" key="2">
    <source>
        <dbReference type="EMBL" id="CAI9716681.1"/>
    </source>
</evidence>
<organism evidence="2 3">
    <name type="scientific">Octopus vulgaris</name>
    <name type="common">Common octopus</name>
    <dbReference type="NCBI Taxonomy" id="6645"/>
    <lineage>
        <taxon>Eukaryota</taxon>
        <taxon>Metazoa</taxon>
        <taxon>Spiralia</taxon>
        <taxon>Lophotrochozoa</taxon>
        <taxon>Mollusca</taxon>
        <taxon>Cephalopoda</taxon>
        <taxon>Coleoidea</taxon>
        <taxon>Octopodiformes</taxon>
        <taxon>Octopoda</taxon>
        <taxon>Incirrata</taxon>
        <taxon>Octopodidae</taxon>
        <taxon>Octopus</taxon>
    </lineage>
</organism>
<feature type="transmembrane region" description="Helical" evidence="1">
    <location>
        <begin position="701"/>
        <end position="719"/>
    </location>
</feature>
<feature type="transmembrane region" description="Helical" evidence="1">
    <location>
        <begin position="409"/>
        <end position="426"/>
    </location>
</feature>
<feature type="transmembrane region" description="Helical" evidence="1">
    <location>
        <begin position="573"/>
        <end position="593"/>
    </location>
</feature>
<feature type="transmembrane region" description="Helical" evidence="1">
    <location>
        <begin position="471"/>
        <end position="492"/>
    </location>
</feature>
<feature type="transmembrane region" description="Helical" evidence="1">
    <location>
        <begin position="600"/>
        <end position="621"/>
    </location>
</feature>
<protein>
    <submittedName>
        <fullName evidence="2">Uncharacterized protein</fullName>
    </submittedName>
</protein>
<evidence type="ECO:0000313" key="3">
    <source>
        <dbReference type="Proteomes" id="UP001162480"/>
    </source>
</evidence>
<dbReference type="AlphaFoldDB" id="A0AA36AJS3"/>
<reference evidence="2" key="1">
    <citation type="submission" date="2023-08" db="EMBL/GenBank/DDBJ databases">
        <authorList>
            <person name="Alioto T."/>
            <person name="Alioto T."/>
            <person name="Gomez Garrido J."/>
        </authorList>
    </citation>
    <scope>NUCLEOTIDE SEQUENCE</scope>
</reference>
<evidence type="ECO:0000256" key="1">
    <source>
        <dbReference type="SAM" id="Phobius"/>
    </source>
</evidence>
<keyword evidence="1" id="KW-1133">Transmembrane helix</keyword>
<accession>A0AA36AJS3</accession>
<keyword evidence="1" id="KW-0472">Membrane</keyword>
<dbReference type="Proteomes" id="UP001162480">
    <property type="component" value="Chromosome 1"/>
</dbReference>
<proteinExistence type="predicted"/>
<keyword evidence="3" id="KW-1185">Reference proteome</keyword>
<feature type="transmembrane region" description="Helical" evidence="1">
    <location>
        <begin position="725"/>
        <end position="744"/>
    </location>
</feature>
<dbReference type="EMBL" id="OX597814">
    <property type="protein sequence ID" value="CAI9716681.1"/>
    <property type="molecule type" value="Genomic_DNA"/>
</dbReference>
<sequence>MLLRNWLTFCFPVFVVRISLKSRDSQKITKYGCRADDNNTTSSLILSIILIITLTSLNIDAKELGNDCEVKIPPNIGEILSRLVKLEKEVFNFEVHLSNKTLDELLNPVPLDYFANARSFTWITVKSGALTLYKTFPYDFSMHTFNMLDVYVAKQRIDINITCGKQNIQRHDLIYLIFHALKRIIFMDKLQMAESGYMCFYINLSQDMKKNSPGTFEAHKRIGNNRELLKNYCCKLYKNGSYFYHSKSICSGKIIENAMFQNLARIAGAVLWAILPLLISFVSKAKVPSHSRQLNLPLFAHDEFIFTIKNTLPYKSEWINVKHNIYTFSHFLSWVFCFHNSSFFASRLRRFLCILFSLSVLFLDLLMHYFFLYETIEILYQDGIPLGYRALLLGITESYDNTDGFMGGPFLWFTVYIFFSFILFVLPSRTSETIAYNTLHQRSTFTFLIQNITLLEKYGSLNVSTQQDYDLLYAIMKANVSTALNSNFWILIMYTWFKRIKKIWLYYYRRNIFWQFIALWLFISITILFAVFSVCELFLCLVYYGIPFVYLILTLPLSYFRVYIFPLYLNPNYIFKIIAFILTFISFLCFIVWGIYSIYIFAVSFNILCEYVFSITVAVLAKPDTVGDIWFVSMFLLYGTAIIKAIQKQYDFILLESIKLTKSLRPNLVQSKYGEEFIDASLFKTIIYHHFPLRYEIGKSIVKLFLIVTFFFACNNIISREDLNLSAFTKITLILMTSMMPKFLSIVNADRRLTITMLDKMIQTINLFEE</sequence>
<feature type="transmembrane region" description="Helical" evidence="1">
    <location>
        <begin position="263"/>
        <end position="282"/>
    </location>
</feature>
<gene>
    <name evidence="2" type="ORF">OCTVUL_1B023193</name>
</gene>
<feature type="transmembrane region" description="Helical" evidence="1">
    <location>
        <begin position="541"/>
        <end position="561"/>
    </location>
</feature>
<feature type="transmembrane region" description="Helical" evidence="1">
    <location>
        <begin position="512"/>
        <end position="534"/>
    </location>
</feature>
<name>A0AA36AJS3_OCTVU</name>
<feature type="transmembrane region" description="Helical" evidence="1">
    <location>
        <begin position="627"/>
        <end position="646"/>
    </location>
</feature>